<keyword evidence="2" id="KW-1185">Reference proteome</keyword>
<name>A0ABP3ZUB3_9ACTN</name>
<gene>
    <name evidence="1" type="ORF">GCM10009560_29760</name>
</gene>
<evidence type="ECO:0008006" key="3">
    <source>
        <dbReference type="Google" id="ProtNLM"/>
    </source>
</evidence>
<accession>A0ABP3ZUB3</accession>
<reference evidence="2" key="1">
    <citation type="journal article" date="2019" name="Int. J. Syst. Evol. Microbiol.">
        <title>The Global Catalogue of Microorganisms (GCM) 10K type strain sequencing project: providing services to taxonomists for standard genome sequencing and annotation.</title>
        <authorList>
            <consortium name="The Broad Institute Genomics Platform"/>
            <consortium name="The Broad Institute Genome Sequencing Center for Infectious Disease"/>
            <person name="Wu L."/>
            <person name="Ma J."/>
        </authorList>
    </citation>
    <scope>NUCLEOTIDE SEQUENCE [LARGE SCALE GENOMIC DNA]</scope>
    <source>
        <strain evidence="2">JCM 11136</strain>
    </source>
</reference>
<evidence type="ECO:0000313" key="2">
    <source>
        <dbReference type="Proteomes" id="UP001501578"/>
    </source>
</evidence>
<dbReference type="Proteomes" id="UP001501578">
    <property type="component" value="Unassembled WGS sequence"/>
</dbReference>
<protein>
    <recommendedName>
        <fullName evidence="3">Transcriptional regulator</fullName>
    </recommendedName>
</protein>
<evidence type="ECO:0000313" key="1">
    <source>
        <dbReference type="EMBL" id="GAA0927282.1"/>
    </source>
</evidence>
<organism evidence="1 2">
    <name type="scientific">Nonomuraea longicatena</name>
    <dbReference type="NCBI Taxonomy" id="83682"/>
    <lineage>
        <taxon>Bacteria</taxon>
        <taxon>Bacillati</taxon>
        <taxon>Actinomycetota</taxon>
        <taxon>Actinomycetes</taxon>
        <taxon>Streptosporangiales</taxon>
        <taxon>Streptosporangiaceae</taxon>
        <taxon>Nonomuraea</taxon>
    </lineage>
</organism>
<proteinExistence type="predicted"/>
<dbReference type="EMBL" id="BAAAHQ010000013">
    <property type="protein sequence ID" value="GAA0927282.1"/>
    <property type="molecule type" value="Genomic_DNA"/>
</dbReference>
<comment type="caution">
    <text evidence="1">The sequence shown here is derived from an EMBL/GenBank/DDBJ whole genome shotgun (WGS) entry which is preliminary data.</text>
</comment>
<sequence>MSPAWLKKIESGQRPIHSLTHLVRLAQALRLSDLSSLTGDPVSIPVNAIGKLSHPAVAEIRAALHGASLPSTPSLAPITPEALKARVDSAWRLWHSSTHQRTEVGSLLPGLIHDAHVCIRAHQEGDRRVAHAATGDLYRLVQRLLAHICEPELYWIALDRGRAHSEEADDPRSLALAAWSTAIGQRAAGYSEEAVRTDEAGMDLLRETLEGGDPEVLGIYGALNLQAAVSCGLDGLSGDAERYLEAAQHTAERLPAGYTHSQSAFDASNVALHGVTVGVGLLTPGEALRRAEAISPTSVKSLERRSRLLFDIAAGHHQRSETTAAFHYLNQAHRVSPEGVRYIPLARRLAADVAKAAPGPLKADAVELAEALGVAA</sequence>